<evidence type="ECO:0000256" key="1">
    <source>
        <dbReference type="SAM" id="MobiDB-lite"/>
    </source>
</evidence>
<feature type="transmembrane region" description="Helical" evidence="2">
    <location>
        <begin position="156"/>
        <end position="175"/>
    </location>
</feature>
<name>A0AAF3FBS6_9BILA</name>
<feature type="transmembrane region" description="Helical" evidence="2">
    <location>
        <begin position="196"/>
        <end position="216"/>
    </location>
</feature>
<accession>A0AAF3FBS6</accession>
<dbReference type="AlphaFoldDB" id="A0AAF3FBS6"/>
<sequence length="300" mass="33317">MSRDTLRRYDEFGNERPSITGHIIPRIHAPGANSDSPLSTLSHIPMARIPRVNLVGSGSVPYGPDDGHPPTPPPTDRGALSQQSRSRKRTQRSALIVDPLINEATLFRMALFRNPALGFQRCAFIIQKVPALVLMFVSSWVLWGRGMEQKRFGNESSGSIIAFVTGVFILGTILFGSLDHNNSYFRAKIMTNLRHIFVLIGGCASMIVLILAVSTIHPLNQEKKKTNPANYTTFMADGFNYQERINNQAVLIGASAFIIFLSVIALVLGIIGLMQMKNKLNAEKRRRRNVAAYENPVIQF</sequence>
<evidence type="ECO:0000256" key="2">
    <source>
        <dbReference type="SAM" id="Phobius"/>
    </source>
</evidence>
<dbReference type="WBParaSite" id="MBELARI_LOCUS4325">
    <property type="protein sequence ID" value="MBELARI_LOCUS4325"/>
    <property type="gene ID" value="MBELARI_LOCUS4325"/>
</dbReference>
<keyword evidence="2" id="KW-1133">Transmembrane helix</keyword>
<feature type="transmembrane region" description="Helical" evidence="2">
    <location>
        <begin position="122"/>
        <end position="144"/>
    </location>
</feature>
<evidence type="ECO:0000313" key="4">
    <source>
        <dbReference type="WBParaSite" id="MBELARI_LOCUS4325"/>
    </source>
</evidence>
<feature type="region of interest" description="Disordered" evidence="1">
    <location>
        <begin position="58"/>
        <end position="91"/>
    </location>
</feature>
<evidence type="ECO:0000313" key="3">
    <source>
        <dbReference type="Proteomes" id="UP000887575"/>
    </source>
</evidence>
<protein>
    <submittedName>
        <fullName evidence="4">Uncharacterized protein</fullName>
    </submittedName>
</protein>
<dbReference type="Proteomes" id="UP000887575">
    <property type="component" value="Unassembled WGS sequence"/>
</dbReference>
<keyword evidence="2" id="KW-0472">Membrane</keyword>
<organism evidence="3 4">
    <name type="scientific">Mesorhabditis belari</name>
    <dbReference type="NCBI Taxonomy" id="2138241"/>
    <lineage>
        <taxon>Eukaryota</taxon>
        <taxon>Metazoa</taxon>
        <taxon>Ecdysozoa</taxon>
        <taxon>Nematoda</taxon>
        <taxon>Chromadorea</taxon>
        <taxon>Rhabditida</taxon>
        <taxon>Rhabditina</taxon>
        <taxon>Rhabditomorpha</taxon>
        <taxon>Rhabditoidea</taxon>
        <taxon>Rhabditidae</taxon>
        <taxon>Mesorhabditinae</taxon>
        <taxon>Mesorhabditis</taxon>
    </lineage>
</organism>
<keyword evidence="2" id="KW-0812">Transmembrane</keyword>
<proteinExistence type="predicted"/>
<keyword evidence="3" id="KW-1185">Reference proteome</keyword>
<feature type="transmembrane region" description="Helical" evidence="2">
    <location>
        <begin position="249"/>
        <end position="274"/>
    </location>
</feature>
<reference evidence="4" key="1">
    <citation type="submission" date="2024-02" db="UniProtKB">
        <authorList>
            <consortium name="WormBaseParasite"/>
        </authorList>
    </citation>
    <scope>IDENTIFICATION</scope>
</reference>